<dbReference type="Proteomes" id="UP000054217">
    <property type="component" value="Unassembled WGS sequence"/>
</dbReference>
<organism evidence="4 5">
    <name type="scientific">Pisolithus tinctorius Marx 270</name>
    <dbReference type="NCBI Taxonomy" id="870435"/>
    <lineage>
        <taxon>Eukaryota</taxon>
        <taxon>Fungi</taxon>
        <taxon>Dikarya</taxon>
        <taxon>Basidiomycota</taxon>
        <taxon>Agaricomycotina</taxon>
        <taxon>Agaricomycetes</taxon>
        <taxon>Agaricomycetidae</taxon>
        <taxon>Boletales</taxon>
        <taxon>Sclerodermatineae</taxon>
        <taxon>Pisolithaceae</taxon>
        <taxon>Pisolithus</taxon>
    </lineage>
</organism>
<evidence type="ECO:0000313" key="5">
    <source>
        <dbReference type="Proteomes" id="UP000054217"/>
    </source>
</evidence>
<protein>
    <recommendedName>
        <fullName evidence="3">DDE Tnp4 domain-containing protein</fullName>
    </recommendedName>
</protein>
<dbReference type="InterPro" id="IPR027806">
    <property type="entry name" value="HARBI1_dom"/>
</dbReference>
<dbReference type="HOGENOM" id="CLU_018552_9_0_1"/>
<evidence type="ECO:0000256" key="1">
    <source>
        <dbReference type="ARBA" id="ARBA00001968"/>
    </source>
</evidence>
<dbReference type="Pfam" id="PF13359">
    <property type="entry name" value="DDE_Tnp_4"/>
    <property type="match status" value="1"/>
</dbReference>
<name>A0A0C3P9A0_PISTI</name>
<dbReference type="InParanoid" id="A0A0C3P9A0"/>
<accession>A0A0C3P9A0</accession>
<reference evidence="5" key="2">
    <citation type="submission" date="2015-01" db="EMBL/GenBank/DDBJ databases">
        <title>Evolutionary Origins and Diversification of the Mycorrhizal Mutualists.</title>
        <authorList>
            <consortium name="DOE Joint Genome Institute"/>
            <consortium name="Mycorrhizal Genomics Consortium"/>
            <person name="Kohler A."/>
            <person name="Kuo A."/>
            <person name="Nagy L.G."/>
            <person name="Floudas D."/>
            <person name="Copeland A."/>
            <person name="Barry K.W."/>
            <person name="Cichocki N."/>
            <person name="Veneault-Fourrey C."/>
            <person name="LaButti K."/>
            <person name="Lindquist E.A."/>
            <person name="Lipzen A."/>
            <person name="Lundell T."/>
            <person name="Morin E."/>
            <person name="Murat C."/>
            <person name="Riley R."/>
            <person name="Ohm R."/>
            <person name="Sun H."/>
            <person name="Tunlid A."/>
            <person name="Henrissat B."/>
            <person name="Grigoriev I.V."/>
            <person name="Hibbett D.S."/>
            <person name="Martin F."/>
        </authorList>
    </citation>
    <scope>NUCLEOTIDE SEQUENCE [LARGE SCALE GENOMIC DNA]</scope>
    <source>
        <strain evidence="5">Marx 270</strain>
    </source>
</reference>
<comment type="cofactor">
    <cofactor evidence="1">
        <name>a divalent metal cation</name>
        <dbReference type="ChEBI" id="CHEBI:60240"/>
    </cofactor>
</comment>
<dbReference type="GO" id="GO:0046872">
    <property type="term" value="F:metal ion binding"/>
    <property type="evidence" value="ECO:0007669"/>
    <property type="project" value="UniProtKB-KW"/>
</dbReference>
<dbReference type="EMBL" id="KN831971">
    <property type="protein sequence ID" value="KIO04351.1"/>
    <property type="molecule type" value="Genomic_DNA"/>
</dbReference>
<feature type="domain" description="DDE Tnp4" evidence="3">
    <location>
        <begin position="4"/>
        <end position="120"/>
    </location>
</feature>
<keyword evidence="2" id="KW-0479">Metal-binding</keyword>
<proteinExistence type="predicted"/>
<dbReference type="OrthoDB" id="2649667at2759"/>
<keyword evidence="5" id="KW-1185">Reference proteome</keyword>
<reference evidence="4 5" key="1">
    <citation type="submission" date="2014-04" db="EMBL/GenBank/DDBJ databases">
        <authorList>
            <consortium name="DOE Joint Genome Institute"/>
            <person name="Kuo A."/>
            <person name="Kohler A."/>
            <person name="Costa M.D."/>
            <person name="Nagy L.G."/>
            <person name="Floudas D."/>
            <person name="Copeland A."/>
            <person name="Barry K.W."/>
            <person name="Cichocki N."/>
            <person name="Veneault-Fourrey C."/>
            <person name="LaButti K."/>
            <person name="Lindquist E.A."/>
            <person name="Lipzen A."/>
            <person name="Lundell T."/>
            <person name="Morin E."/>
            <person name="Murat C."/>
            <person name="Sun H."/>
            <person name="Tunlid A."/>
            <person name="Henrissat B."/>
            <person name="Grigoriev I.V."/>
            <person name="Hibbett D.S."/>
            <person name="Martin F."/>
            <person name="Nordberg H.P."/>
            <person name="Cantor M.N."/>
            <person name="Hua S.X."/>
        </authorList>
    </citation>
    <scope>NUCLEOTIDE SEQUENCE [LARGE SCALE GENOMIC DNA]</scope>
    <source>
        <strain evidence="4 5">Marx 270</strain>
    </source>
</reference>
<sequence length="184" mass="21557">MDYGLGHPGSIHDVWAFQGTRIASNPMQLIPHNHWMWVDSAYPSEMWCVVPFKKPKGGRLSRDQNVYNKYLSKIRIRVEHAFAALKGRFQSLREVCLKIWMEKDMKVTIYWVLCCIILHNMIIQFEEEMDNMIECSTDWVVNKGSSLDDEDGIAVVEAVETVGQRFRTKLLDQLFQHLGWERTH</sequence>
<evidence type="ECO:0000259" key="3">
    <source>
        <dbReference type="Pfam" id="PF13359"/>
    </source>
</evidence>
<dbReference type="AlphaFoldDB" id="A0A0C3P9A0"/>
<evidence type="ECO:0000313" key="4">
    <source>
        <dbReference type="EMBL" id="KIO04351.1"/>
    </source>
</evidence>
<evidence type="ECO:0000256" key="2">
    <source>
        <dbReference type="ARBA" id="ARBA00022723"/>
    </source>
</evidence>
<gene>
    <name evidence="4" type="ORF">M404DRAFT_143191</name>
</gene>